<dbReference type="InterPro" id="IPR027417">
    <property type="entry name" value="P-loop_NTPase"/>
</dbReference>
<reference evidence="1" key="2">
    <citation type="submission" date="2021-04" db="EMBL/GenBank/DDBJ databases">
        <authorList>
            <person name="Gilroy R."/>
        </authorList>
    </citation>
    <scope>NUCLEOTIDE SEQUENCE</scope>
    <source>
        <strain evidence="1">CHK195-9823</strain>
    </source>
</reference>
<name>A0A9D1PBK5_9FIRM</name>
<dbReference type="Gene3D" id="3.40.50.300">
    <property type="entry name" value="P-loop containing nucleotide triphosphate hydrolases"/>
    <property type="match status" value="1"/>
</dbReference>
<dbReference type="Pfam" id="PF13189">
    <property type="entry name" value="Cytidylate_kin2"/>
    <property type="match status" value="1"/>
</dbReference>
<dbReference type="GO" id="GO:0016301">
    <property type="term" value="F:kinase activity"/>
    <property type="evidence" value="ECO:0007669"/>
    <property type="project" value="UniProtKB-KW"/>
</dbReference>
<evidence type="ECO:0000313" key="2">
    <source>
        <dbReference type="Proteomes" id="UP000886814"/>
    </source>
</evidence>
<evidence type="ECO:0000313" key="1">
    <source>
        <dbReference type="EMBL" id="HIV38239.1"/>
    </source>
</evidence>
<keyword evidence="1" id="KW-0418">Kinase</keyword>
<accession>A0A9D1PBK5</accession>
<dbReference type="SUPFAM" id="SSF52540">
    <property type="entry name" value="P-loop containing nucleoside triphosphate hydrolases"/>
    <property type="match status" value="1"/>
</dbReference>
<proteinExistence type="predicted"/>
<dbReference type="EMBL" id="DXIQ01000027">
    <property type="protein sequence ID" value="HIV38239.1"/>
    <property type="molecule type" value="Genomic_DNA"/>
</dbReference>
<dbReference type="AlphaFoldDB" id="A0A9D1PBK5"/>
<gene>
    <name evidence="1" type="ORF">H9747_04470</name>
</gene>
<dbReference type="Proteomes" id="UP000886814">
    <property type="component" value="Unassembled WGS sequence"/>
</dbReference>
<organism evidence="1 2">
    <name type="scientific">Candidatus Blautia stercorigallinarum</name>
    <dbReference type="NCBI Taxonomy" id="2838501"/>
    <lineage>
        <taxon>Bacteria</taxon>
        <taxon>Bacillati</taxon>
        <taxon>Bacillota</taxon>
        <taxon>Clostridia</taxon>
        <taxon>Lachnospirales</taxon>
        <taxon>Lachnospiraceae</taxon>
        <taxon>Blautia</taxon>
    </lineage>
</organism>
<keyword evidence="1" id="KW-0808">Transferase</keyword>
<sequence>MAANTVVTIARQYGSGGREIGLRVAEKLGVKCYDKELLDRAAKDSGICQELFEHHDEKPTNSFLYSLVMDTYSFGYSSAAFTDMPINHKVFLAQFDAIKKIASEESCVMVGRCADYALSEHPGAISVFIHADLDKRIDRISRKYELSAAQAKDRIQKTDKQRSSYYNYYTSKKWGDANSYHLCLDSGILGIEGCVEMILKAIEVKDAARHAKK</sequence>
<protein>
    <submittedName>
        <fullName evidence="1">Cytidylate kinase-like family protein</fullName>
    </submittedName>
</protein>
<comment type="caution">
    <text evidence="1">The sequence shown here is derived from an EMBL/GenBank/DDBJ whole genome shotgun (WGS) entry which is preliminary data.</text>
</comment>
<reference evidence="1" key="1">
    <citation type="journal article" date="2021" name="PeerJ">
        <title>Extensive microbial diversity within the chicken gut microbiome revealed by metagenomics and culture.</title>
        <authorList>
            <person name="Gilroy R."/>
            <person name="Ravi A."/>
            <person name="Getino M."/>
            <person name="Pursley I."/>
            <person name="Horton D.L."/>
            <person name="Alikhan N.F."/>
            <person name="Baker D."/>
            <person name="Gharbi K."/>
            <person name="Hall N."/>
            <person name="Watson M."/>
            <person name="Adriaenssens E.M."/>
            <person name="Foster-Nyarko E."/>
            <person name="Jarju S."/>
            <person name="Secka A."/>
            <person name="Antonio M."/>
            <person name="Oren A."/>
            <person name="Chaudhuri R.R."/>
            <person name="La Ragione R."/>
            <person name="Hildebrand F."/>
            <person name="Pallen M.J."/>
        </authorList>
    </citation>
    <scope>NUCLEOTIDE SEQUENCE</scope>
    <source>
        <strain evidence="1">CHK195-9823</strain>
    </source>
</reference>